<keyword evidence="1" id="KW-0547">Nucleotide-binding</keyword>
<dbReference type="GO" id="GO:0051607">
    <property type="term" value="P:defense response to virus"/>
    <property type="evidence" value="ECO:0007669"/>
    <property type="project" value="UniProtKB-KW"/>
</dbReference>
<dbReference type="HOGENOM" id="CLU_012640_0_0_0"/>
<sequence>MNWEKKIIALMHDPLFKAMDIRGHESSSAEILKALGISPDKVKEEDWIASAMDRLAIPWEKSNQVRVSLDDTGGFVHSLSSSKLDVLKHLPNLDSARSQFMANLRVISEGNKKENLFHALWWQLPDMMEGSAFLPADTRIPNHSIVDHLDSTSSLAGTIENGKIKASLISVSVGPVQSFIAAARKTMDLWSGSYLLSLITYKGIEYVGQKYGFDCVIFPSLRNIAFVKKSLSEWGVKFTVDSKVPKPSTRVASLPNRFVAIVPTSEVKETLKNVEKAIKDGWKEIYSVSLKAGKPLDETNLQMQLDTFPEVFTTSQELIEIENAKEIISNLYNDSGIKDEIDNLNSLSTQHGAHKPNAGALYSYSYRLLRSRADARKTLRTFSHFTDNSSVNGKTLQGDQFNGDMKAIFKLKDGEKTDHLNAVNAVKRLYASEINEKFPSVDEFAGKNEQKFIEFTGNMPESYKNSYYAILLMDGDRMGKWIGGEYAPQITEVIAEPLRTAIVSSDLPTKMKDYILMRKTVQPAYHRTVSRTLNIFSSLVQLAVEKHGGELVYSGGDDVLAFLPAVSVLECADEIRRMYSGTGDVELDSPAGKLQFKDEMLWIKGKPHSPMMGWKATMSAGIAVVNKKFPLSQALRIARESEHIAKDGLGRDSFVVSIVRRSGQISRNGAKWSTKDGSFNTIKSLREMIKKMDSSGFGSRSLRKLFGDDLILSNDEYVNKYIPYVLKKAGSRKEDDGSFERMFKNYFRKMIDLEKGIEAITEENSDLFEARKRAVDLLLVQDFLLRGDGR</sequence>
<protein>
    <submittedName>
        <fullName evidence="4">CRISPR-associated protein Cas10/Cmr2, subtype III-B</fullName>
    </submittedName>
</protein>
<evidence type="ECO:0000256" key="2">
    <source>
        <dbReference type="ARBA" id="ARBA00023118"/>
    </source>
</evidence>
<dbReference type="InterPro" id="IPR054767">
    <property type="entry name" value="Cas10-Cmr2_palm2"/>
</dbReference>
<dbReference type="InterPro" id="IPR000160">
    <property type="entry name" value="GGDEF_dom"/>
</dbReference>
<evidence type="ECO:0000259" key="3">
    <source>
        <dbReference type="PROSITE" id="PS50887"/>
    </source>
</evidence>
<keyword evidence="2" id="KW-0051">Antiviral defense</keyword>
<dbReference type="EMBL" id="CP003532">
    <property type="protein sequence ID" value="AFK07276.1"/>
    <property type="molecule type" value="Genomic_DNA"/>
</dbReference>
<dbReference type="Gene3D" id="3.30.70.2220">
    <property type="entry name" value="CRISPR-Cas system, Cmr2 subunit, D1 domain, cysteine cluster"/>
    <property type="match status" value="1"/>
</dbReference>
<gene>
    <name evidence="4" type="ORF">Theba_1612</name>
</gene>
<dbReference type="CDD" id="cd09679">
    <property type="entry name" value="Cas10_III"/>
    <property type="match status" value="1"/>
</dbReference>
<name>I2F5S3_9BACT</name>
<dbReference type="InterPro" id="IPR024615">
    <property type="entry name" value="CRISPR-assoc_Cmr2_N"/>
</dbReference>
<accession>I2F5S3</accession>
<dbReference type="STRING" id="660470.Theba_1612"/>
<dbReference type="GO" id="GO:0000166">
    <property type="term" value="F:nucleotide binding"/>
    <property type="evidence" value="ECO:0007669"/>
    <property type="project" value="UniProtKB-KW"/>
</dbReference>
<evidence type="ECO:0000256" key="1">
    <source>
        <dbReference type="ARBA" id="ARBA00022741"/>
    </source>
</evidence>
<dbReference type="AlphaFoldDB" id="I2F5S3"/>
<dbReference type="NCBIfam" id="TIGR02577">
    <property type="entry name" value="cas_TM1794_Cmr2"/>
    <property type="match status" value="1"/>
</dbReference>
<reference evidence="4 5" key="1">
    <citation type="journal article" date="2012" name="Genome Biol. Evol.">
        <title>Genome Sequence of the Mesophilic Thermotogales Bacterium Mesotoga prima MesG1.Ag.4.2 Reveals the Largest Thermotogales Genome To Date.</title>
        <authorList>
            <person name="Zhaxybayeva O."/>
            <person name="Swithers K.S."/>
            <person name="Foght J."/>
            <person name="Green A.G."/>
            <person name="Bruce D."/>
            <person name="Detter C."/>
            <person name="Han S."/>
            <person name="Teshima H."/>
            <person name="Han J."/>
            <person name="Woyke T."/>
            <person name="Pitluck S."/>
            <person name="Nolan M."/>
            <person name="Ivanova N."/>
            <person name="Pati A."/>
            <person name="Land M.L."/>
            <person name="Dlutek M."/>
            <person name="Doolittle W.F."/>
            <person name="Noll K.M."/>
            <person name="Nesbo C.L."/>
        </authorList>
    </citation>
    <scope>NUCLEOTIDE SEQUENCE [LARGE SCALE GENOMIC DNA]</scope>
    <source>
        <strain evidence="5">mesG1.Ag.4.2</strain>
    </source>
</reference>
<dbReference type="InterPro" id="IPR038242">
    <property type="entry name" value="Cmr2_N"/>
</dbReference>
<keyword evidence="5" id="KW-1185">Reference proteome</keyword>
<dbReference type="InterPro" id="IPR043128">
    <property type="entry name" value="Rev_trsase/Diguanyl_cyclase"/>
</dbReference>
<evidence type="ECO:0000313" key="4">
    <source>
        <dbReference type="EMBL" id="AFK07276.1"/>
    </source>
</evidence>
<dbReference type="PROSITE" id="PS50887">
    <property type="entry name" value="GGDEF"/>
    <property type="match status" value="1"/>
</dbReference>
<dbReference type="KEGG" id="mpg:Theba_1612"/>
<dbReference type="Pfam" id="PF22335">
    <property type="entry name" value="Cas10-Cmr2_palm2"/>
    <property type="match status" value="1"/>
</dbReference>
<dbReference type="Gene3D" id="3.30.70.270">
    <property type="match status" value="1"/>
</dbReference>
<organism evidence="4 5">
    <name type="scientific">Mesotoga prima MesG1.Ag.4.2</name>
    <dbReference type="NCBI Taxonomy" id="660470"/>
    <lineage>
        <taxon>Bacteria</taxon>
        <taxon>Thermotogati</taxon>
        <taxon>Thermotogota</taxon>
        <taxon>Thermotogae</taxon>
        <taxon>Kosmotogales</taxon>
        <taxon>Kosmotogaceae</taxon>
        <taxon>Mesotoga</taxon>
    </lineage>
</organism>
<dbReference type="eggNOG" id="COG1353">
    <property type="taxonomic scope" value="Bacteria"/>
</dbReference>
<dbReference type="GeneID" id="87107404"/>
<dbReference type="Proteomes" id="UP000002881">
    <property type="component" value="Chromosome"/>
</dbReference>
<proteinExistence type="predicted"/>
<evidence type="ECO:0000313" key="5">
    <source>
        <dbReference type="Proteomes" id="UP000002881"/>
    </source>
</evidence>
<feature type="domain" description="GGDEF" evidence="3">
    <location>
        <begin position="466"/>
        <end position="659"/>
    </location>
</feature>
<dbReference type="Pfam" id="PF12469">
    <property type="entry name" value="Cmr2_N"/>
    <property type="match status" value="1"/>
</dbReference>
<dbReference type="RefSeq" id="WP_014731175.1">
    <property type="nucleotide sequence ID" value="NC_017934.1"/>
</dbReference>
<dbReference type="InterPro" id="IPR013407">
    <property type="entry name" value="CRISPR-assoc_prot_Cmr2"/>
</dbReference>